<comment type="caution">
    <text evidence="2">The sequence shown here is derived from an EMBL/GenBank/DDBJ whole genome shotgun (WGS) entry which is preliminary data.</text>
</comment>
<accession>A0AA41S6X7</accession>
<keyword evidence="3" id="KW-1185">Reference proteome</keyword>
<dbReference type="AlphaFoldDB" id="A0AA41S6X7"/>
<evidence type="ECO:0000313" key="3">
    <source>
        <dbReference type="Proteomes" id="UP001177140"/>
    </source>
</evidence>
<dbReference type="EMBL" id="JAJJMA010077993">
    <property type="protein sequence ID" value="MCL7028313.1"/>
    <property type="molecule type" value="Genomic_DNA"/>
</dbReference>
<evidence type="ECO:0000256" key="1">
    <source>
        <dbReference type="SAM" id="Coils"/>
    </source>
</evidence>
<reference evidence="2" key="1">
    <citation type="submission" date="2022-03" db="EMBL/GenBank/DDBJ databases">
        <title>A functionally conserved STORR gene fusion in Papaver species that diverged 16.8 million years ago.</title>
        <authorList>
            <person name="Catania T."/>
        </authorList>
    </citation>
    <scope>NUCLEOTIDE SEQUENCE</scope>
    <source>
        <strain evidence="2">S-191538</strain>
    </source>
</reference>
<sequence>MSWYKDPQLLIRHAEGDKFYIIRSKKRLNIGLVITQIGDDRRGSVSREDPNSPFYNLPGITACFGEQDQQKPQQVLALEKKISDLETTLKDKETKWTSDINSRRKEVSELQQKLELEKKDKLALQNQISELTSKLEETCVVGSGSTDDEPWLTGHPVPSNWLSFDDLDVHEFPKDNHLNICKVMGASKFGEDNTTNVHSSRFYRGLFPIVVVNVPELTPNHGDARFDPEFWSLYNNEGTSYAARKPFASEMLDDKHKTG</sequence>
<keyword evidence="1" id="KW-0175">Coiled coil</keyword>
<proteinExistence type="predicted"/>
<protein>
    <submittedName>
        <fullName evidence="2">Uncharacterized protein</fullName>
    </submittedName>
</protein>
<evidence type="ECO:0000313" key="2">
    <source>
        <dbReference type="EMBL" id="MCL7028313.1"/>
    </source>
</evidence>
<dbReference type="Proteomes" id="UP001177140">
    <property type="component" value="Unassembled WGS sequence"/>
</dbReference>
<name>A0AA41S6X7_PAPNU</name>
<organism evidence="2 3">
    <name type="scientific">Papaver nudicaule</name>
    <name type="common">Iceland poppy</name>
    <dbReference type="NCBI Taxonomy" id="74823"/>
    <lineage>
        <taxon>Eukaryota</taxon>
        <taxon>Viridiplantae</taxon>
        <taxon>Streptophyta</taxon>
        <taxon>Embryophyta</taxon>
        <taxon>Tracheophyta</taxon>
        <taxon>Spermatophyta</taxon>
        <taxon>Magnoliopsida</taxon>
        <taxon>Ranunculales</taxon>
        <taxon>Papaveraceae</taxon>
        <taxon>Papaveroideae</taxon>
        <taxon>Papaver</taxon>
    </lineage>
</organism>
<gene>
    <name evidence="2" type="ORF">MKW94_011047</name>
</gene>
<feature type="coiled-coil region" evidence="1">
    <location>
        <begin position="75"/>
        <end position="134"/>
    </location>
</feature>